<dbReference type="InterPro" id="IPR051089">
    <property type="entry name" value="prtT"/>
</dbReference>
<evidence type="ECO:0000313" key="9">
    <source>
        <dbReference type="EMBL" id="KAF2806964.1"/>
    </source>
</evidence>
<evidence type="ECO:0000256" key="7">
    <source>
        <dbReference type="ARBA" id="ARBA00023242"/>
    </source>
</evidence>
<keyword evidence="3" id="KW-0862">Zinc</keyword>
<dbReference type="RefSeq" id="XP_033573928.1">
    <property type="nucleotide sequence ID" value="XM_033725809.1"/>
</dbReference>
<evidence type="ECO:0008006" key="12">
    <source>
        <dbReference type="Google" id="ProtNLM"/>
    </source>
</evidence>
<evidence type="ECO:0000256" key="1">
    <source>
        <dbReference type="ARBA" id="ARBA00004123"/>
    </source>
</evidence>
<sequence>MASRQVLTRSLAISFCMSRLERTVDFLVQRIEEISGPRQASPSATSSIGHVSSDPGLRVPLEEPSSAPLFVLRDVAAEAGVQAPQDDTNTLNLRLKGRDIIASGLLTGQDASTLLSLFNEHYGRWVVFNPSTTPERLLAEVRSSPLLLSACCLIAIRHTTQDLASRIAPRLFQEAKELLSAAMLAVPQSLDFFQASLIMSMWSTTISQMPLSVDSWLLSGFALQHSLATNMFRPVTNMSDPSATRKSALDRLCVWNHLCLVHLHYCVGTRRKAMLDRQQIDRCRGILDSDHVTNFESRMVGEVHLYWIIYESCWATPVDLPKTQAALWKWKEDWKFLFDQPRSQFIQMGFHFAQLIIYDQSLKTRSAAVRESLLSEMVRLSTAIINLAMETTDDRTRHLTDHIYHMIAFAAVTLSRIMHLYESQLPASYNLVELDNLVLSLVSWLHSIGLPCHVAYTLGDVVASFHKKLRPNAQLSPTNSYEDADPFSQEDFASLFPELFGTTSYEGSIGNLLPDWGPINYPSN</sequence>
<organism evidence="9">
    <name type="scientific">Mytilinidion resinicola</name>
    <dbReference type="NCBI Taxonomy" id="574789"/>
    <lineage>
        <taxon>Eukaryota</taxon>
        <taxon>Fungi</taxon>
        <taxon>Dikarya</taxon>
        <taxon>Ascomycota</taxon>
        <taxon>Pezizomycotina</taxon>
        <taxon>Dothideomycetes</taxon>
        <taxon>Pleosporomycetidae</taxon>
        <taxon>Mytilinidiales</taxon>
        <taxon>Mytilinidiaceae</taxon>
        <taxon>Mytilinidion</taxon>
    </lineage>
</organism>
<protein>
    <recommendedName>
        <fullName evidence="12">Transcription factor domain-containing protein</fullName>
    </recommendedName>
</protein>
<keyword evidence="6" id="KW-0804">Transcription</keyword>
<evidence type="ECO:0000256" key="3">
    <source>
        <dbReference type="ARBA" id="ARBA00022833"/>
    </source>
</evidence>
<evidence type="ECO:0000313" key="10">
    <source>
        <dbReference type="Proteomes" id="UP000504636"/>
    </source>
</evidence>
<dbReference type="GO" id="GO:0000976">
    <property type="term" value="F:transcription cis-regulatory region binding"/>
    <property type="evidence" value="ECO:0007669"/>
    <property type="project" value="TreeGrafter"/>
</dbReference>
<feature type="compositionally biased region" description="Polar residues" evidence="8">
    <location>
        <begin position="38"/>
        <end position="50"/>
    </location>
</feature>
<name>A0A6A6YG18_9PEZI</name>
<feature type="region of interest" description="Disordered" evidence="8">
    <location>
        <begin position="38"/>
        <end position="57"/>
    </location>
</feature>
<dbReference type="GO" id="GO:0046872">
    <property type="term" value="F:metal ion binding"/>
    <property type="evidence" value="ECO:0007669"/>
    <property type="project" value="UniProtKB-KW"/>
</dbReference>
<comment type="subcellular location">
    <subcellularLocation>
        <location evidence="1">Nucleus</location>
    </subcellularLocation>
</comment>
<evidence type="ECO:0000256" key="5">
    <source>
        <dbReference type="ARBA" id="ARBA00023125"/>
    </source>
</evidence>
<dbReference type="AlphaFoldDB" id="A0A6A6YG18"/>
<dbReference type="PANTHER" id="PTHR31845:SF34">
    <property type="entry name" value="TRANSCRIPTIONAL ACTIVATOR OF PROTEASES PRTT"/>
    <property type="match status" value="1"/>
</dbReference>
<evidence type="ECO:0000256" key="6">
    <source>
        <dbReference type="ARBA" id="ARBA00023163"/>
    </source>
</evidence>
<keyword evidence="7" id="KW-0539">Nucleus</keyword>
<gene>
    <name evidence="9 11" type="ORF">BDZ99DRAFT_523515</name>
</gene>
<proteinExistence type="predicted"/>
<dbReference type="EMBL" id="MU003706">
    <property type="protein sequence ID" value="KAF2806964.1"/>
    <property type="molecule type" value="Genomic_DNA"/>
</dbReference>
<keyword evidence="5" id="KW-0238">DNA-binding</keyword>
<reference evidence="11" key="2">
    <citation type="submission" date="2020-04" db="EMBL/GenBank/DDBJ databases">
        <authorList>
            <consortium name="NCBI Genome Project"/>
        </authorList>
    </citation>
    <scope>NUCLEOTIDE SEQUENCE</scope>
    <source>
        <strain evidence="11">CBS 304.34</strain>
    </source>
</reference>
<dbReference type="CDD" id="cd12148">
    <property type="entry name" value="fungal_TF_MHR"/>
    <property type="match status" value="1"/>
</dbReference>
<keyword evidence="2" id="KW-0479">Metal-binding</keyword>
<dbReference type="GO" id="GO:0000981">
    <property type="term" value="F:DNA-binding transcription factor activity, RNA polymerase II-specific"/>
    <property type="evidence" value="ECO:0007669"/>
    <property type="project" value="TreeGrafter"/>
</dbReference>
<dbReference type="GO" id="GO:0005634">
    <property type="term" value="C:nucleus"/>
    <property type="evidence" value="ECO:0007669"/>
    <property type="project" value="UniProtKB-SubCell"/>
</dbReference>
<keyword evidence="10" id="KW-1185">Reference proteome</keyword>
<accession>A0A6A6YG18</accession>
<keyword evidence="4" id="KW-0805">Transcription regulation</keyword>
<dbReference type="OrthoDB" id="2595934at2759"/>
<evidence type="ECO:0000256" key="2">
    <source>
        <dbReference type="ARBA" id="ARBA00022723"/>
    </source>
</evidence>
<reference evidence="11" key="3">
    <citation type="submission" date="2025-04" db="UniProtKB">
        <authorList>
            <consortium name="RefSeq"/>
        </authorList>
    </citation>
    <scope>IDENTIFICATION</scope>
    <source>
        <strain evidence="11">CBS 304.34</strain>
    </source>
</reference>
<dbReference type="Proteomes" id="UP000504636">
    <property type="component" value="Unplaced"/>
</dbReference>
<evidence type="ECO:0000313" key="11">
    <source>
        <dbReference type="RefSeq" id="XP_033573928.1"/>
    </source>
</evidence>
<dbReference type="GeneID" id="54466702"/>
<evidence type="ECO:0000256" key="4">
    <source>
        <dbReference type="ARBA" id="ARBA00023015"/>
    </source>
</evidence>
<evidence type="ECO:0000256" key="8">
    <source>
        <dbReference type="SAM" id="MobiDB-lite"/>
    </source>
</evidence>
<reference evidence="9 11" key="1">
    <citation type="journal article" date="2020" name="Stud. Mycol.">
        <title>101 Dothideomycetes genomes: a test case for predicting lifestyles and emergence of pathogens.</title>
        <authorList>
            <person name="Haridas S."/>
            <person name="Albert R."/>
            <person name="Binder M."/>
            <person name="Bloem J."/>
            <person name="Labutti K."/>
            <person name="Salamov A."/>
            <person name="Andreopoulos B."/>
            <person name="Baker S."/>
            <person name="Barry K."/>
            <person name="Bills G."/>
            <person name="Bluhm B."/>
            <person name="Cannon C."/>
            <person name="Castanera R."/>
            <person name="Culley D."/>
            <person name="Daum C."/>
            <person name="Ezra D."/>
            <person name="Gonzalez J."/>
            <person name="Henrissat B."/>
            <person name="Kuo A."/>
            <person name="Liang C."/>
            <person name="Lipzen A."/>
            <person name="Lutzoni F."/>
            <person name="Magnuson J."/>
            <person name="Mondo S."/>
            <person name="Nolan M."/>
            <person name="Ohm R."/>
            <person name="Pangilinan J."/>
            <person name="Park H.-J."/>
            <person name="Ramirez L."/>
            <person name="Alfaro M."/>
            <person name="Sun H."/>
            <person name="Tritt A."/>
            <person name="Yoshinaga Y."/>
            <person name="Zwiers L.-H."/>
            <person name="Turgeon B."/>
            <person name="Goodwin S."/>
            <person name="Spatafora J."/>
            <person name="Crous P."/>
            <person name="Grigoriev I."/>
        </authorList>
    </citation>
    <scope>NUCLEOTIDE SEQUENCE</scope>
    <source>
        <strain evidence="9 11">CBS 304.34</strain>
    </source>
</reference>
<dbReference type="PANTHER" id="PTHR31845">
    <property type="entry name" value="FINGER DOMAIN PROTEIN, PUTATIVE-RELATED"/>
    <property type="match status" value="1"/>
</dbReference>